<feature type="compositionally biased region" description="Low complexity" evidence="1">
    <location>
        <begin position="247"/>
        <end position="258"/>
    </location>
</feature>
<dbReference type="PANTHER" id="PTHR33836:SF1">
    <property type="entry name" value="LOW-TEMPERATURE-INDUCED 65 KDA PROTEIN-RELATED"/>
    <property type="match status" value="1"/>
</dbReference>
<keyword evidence="4" id="KW-1185">Reference proteome</keyword>
<proteinExistence type="predicted"/>
<feature type="compositionally biased region" description="Basic and acidic residues" evidence="1">
    <location>
        <begin position="126"/>
        <end position="145"/>
    </location>
</feature>
<dbReference type="Proteomes" id="UP001190926">
    <property type="component" value="Unassembled WGS sequence"/>
</dbReference>
<dbReference type="EMBL" id="SDAM02000131">
    <property type="protein sequence ID" value="KAH6828112.1"/>
    <property type="molecule type" value="Genomic_DNA"/>
</dbReference>
<name>A0AAD4J6Q3_PERFH</name>
<evidence type="ECO:0000313" key="3">
    <source>
        <dbReference type="EMBL" id="KAH6828112.1"/>
    </source>
</evidence>
<sequence length="264" mass="29208">MEAQLERPSLGHGHHQHEDAGLHSVVEGEDERDHEEHHDDEGEKKSVLKKVKDKAKKMKDTLKKHVHRDNQDHQVQGPPCMIESTVVKSKNLPREGNTTNLEKPRERHHHHHQSHESENKNIISGKQDEVDHRFDENLSSGDDRPSPPVSRDNIINNEFDSMSDVRAYFTPGDEDKALSEVTVSEEVAGRLGPADGSKREGEDALAAGEESSGNGLTDRFKDALNSWLAKSAGIQTAQDSLTNAFVNNSAASGSNDNNPPTTHP</sequence>
<protein>
    <recommendedName>
        <fullName evidence="2">LTI65/LTI78 N-terminal domain-containing protein</fullName>
    </recommendedName>
</protein>
<feature type="compositionally biased region" description="Basic residues" evidence="1">
    <location>
        <begin position="47"/>
        <end position="57"/>
    </location>
</feature>
<feature type="domain" description="LTI65/LTI78 N-terminal" evidence="2">
    <location>
        <begin position="41"/>
        <end position="74"/>
    </location>
</feature>
<feature type="region of interest" description="Disordered" evidence="1">
    <location>
        <begin position="177"/>
        <end position="218"/>
    </location>
</feature>
<accession>A0AAD4J6Q3</accession>
<dbReference type="GO" id="GO:0006950">
    <property type="term" value="P:response to stress"/>
    <property type="evidence" value="ECO:0007669"/>
    <property type="project" value="TreeGrafter"/>
</dbReference>
<evidence type="ECO:0000259" key="2">
    <source>
        <dbReference type="Pfam" id="PF23403"/>
    </source>
</evidence>
<dbReference type="AlphaFoldDB" id="A0AAD4J6Q3"/>
<dbReference type="Pfam" id="PF23403">
    <property type="entry name" value="LTI65_LTI78_N"/>
    <property type="match status" value="1"/>
</dbReference>
<dbReference type="GO" id="GO:0009737">
    <property type="term" value="P:response to abscisic acid"/>
    <property type="evidence" value="ECO:0007669"/>
    <property type="project" value="InterPro"/>
</dbReference>
<evidence type="ECO:0000256" key="1">
    <source>
        <dbReference type="SAM" id="MobiDB-lite"/>
    </source>
</evidence>
<reference evidence="3 4" key="1">
    <citation type="journal article" date="2021" name="Nat. Commun.">
        <title>Incipient diploidization of the medicinal plant Perilla within 10,000 years.</title>
        <authorList>
            <person name="Zhang Y."/>
            <person name="Shen Q."/>
            <person name="Leng L."/>
            <person name="Zhang D."/>
            <person name="Chen S."/>
            <person name="Shi Y."/>
            <person name="Ning Z."/>
            <person name="Chen S."/>
        </authorList>
    </citation>
    <scope>NUCLEOTIDE SEQUENCE [LARGE SCALE GENOMIC DNA]</scope>
    <source>
        <strain evidence="4">cv. PC099</strain>
    </source>
</reference>
<dbReference type="InterPro" id="IPR037491">
    <property type="entry name" value="LTI78/LTI65"/>
</dbReference>
<dbReference type="InterPro" id="IPR056605">
    <property type="entry name" value="LTI65_LTI78_N"/>
</dbReference>
<feature type="compositionally biased region" description="Basic and acidic residues" evidence="1">
    <location>
        <begin position="58"/>
        <end position="72"/>
    </location>
</feature>
<dbReference type="PANTHER" id="PTHR33836">
    <property type="entry name" value="LOW-TEMPERATURE-INDUCED 65 KDA PROTEIN-RELATED"/>
    <property type="match status" value="1"/>
</dbReference>
<evidence type="ECO:0000313" key="4">
    <source>
        <dbReference type="Proteomes" id="UP001190926"/>
    </source>
</evidence>
<organism evidence="3 4">
    <name type="scientific">Perilla frutescens var. hirtella</name>
    <name type="common">Perilla citriodora</name>
    <name type="synonym">Perilla setoyensis</name>
    <dbReference type="NCBI Taxonomy" id="608512"/>
    <lineage>
        <taxon>Eukaryota</taxon>
        <taxon>Viridiplantae</taxon>
        <taxon>Streptophyta</taxon>
        <taxon>Embryophyta</taxon>
        <taxon>Tracheophyta</taxon>
        <taxon>Spermatophyta</taxon>
        <taxon>Magnoliopsida</taxon>
        <taxon>eudicotyledons</taxon>
        <taxon>Gunneridae</taxon>
        <taxon>Pentapetalae</taxon>
        <taxon>asterids</taxon>
        <taxon>lamiids</taxon>
        <taxon>Lamiales</taxon>
        <taxon>Lamiaceae</taxon>
        <taxon>Nepetoideae</taxon>
        <taxon>Elsholtzieae</taxon>
        <taxon>Perilla</taxon>
    </lineage>
</organism>
<gene>
    <name evidence="3" type="ORF">C2S53_014953</name>
</gene>
<feature type="compositionally biased region" description="Basic and acidic residues" evidence="1">
    <location>
        <begin position="34"/>
        <end position="46"/>
    </location>
</feature>
<feature type="region of interest" description="Disordered" evidence="1">
    <location>
        <begin position="245"/>
        <end position="264"/>
    </location>
</feature>
<feature type="region of interest" description="Disordered" evidence="1">
    <location>
        <begin position="1"/>
        <end position="158"/>
    </location>
</feature>
<comment type="caution">
    <text evidence="3">The sequence shown here is derived from an EMBL/GenBank/DDBJ whole genome shotgun (WGS) entry which is preliminary data.</text>
</comment>